<feature type="transmembrane region" description="Helical" evidence="1">
    <location>
        <begin position="500"/>
        <end position="521"/>
    </location>
</feature>
<feature type="transmembrane region" description="Helical" evidence="1">
    <location>
        <begin position="147"/>
        <end position="169"/>
    </location>
</feature>
<evidence type="ECO:0000256" key="1">
    <source>
        <dbReference type="SAM" id="Phobius"/>
    </source>
</evidence>
<feature type="transmembrane region" description="Helical" evidence="1">
    <location>
        <begin position="115"/>
        <end position="135"/>
    </location>
</feature>
<feature type="transmembrane region" description="Helical" evidence="1">
    <location>
        <begin position="59"/>
        <end position="80"/>
    </location>
</feature>
<feature type="transmembrane region" description="Helical" evidence="1">
    <location>
        <begin position="412"/>
        <end position="437"/>
    </location>
</feature>
<dbReference type="EMBL" id="JACHCE010000011">
    <property type="protein sequence ID" value="MBB5638939.1"/>
    <property type="molecule type" value="Genomic_DNA"/>
</dbReference>
<name>A0A7W8ZRM6_9SPHI</name>
<feature type="transmembrane region" description="Helical" evidence="1">
    <location>
        <begin position="21"/>
        <end position="39"/>
    </location>
</feature>
<dbReference type="AlphaFoldDB" id="A0A7W8ZRM6"/>
<protein>
    <submittedName>
        <fullName evidence="2">Uncharacterized protein</fullName>
    </submittedName>
</protein>
<organism evidence="2 3">
    <name type="scientific">Pedobacter cryoconitis</name>
    <dbReference type="NCBI Taxonomy" id="188932"/>
    <lineage>
        <taxon>Bacteria</taxon>
        <taxon>Pseudomonadati</taxon>
        <taxon>Bacteroidota</taxon>
        <taxon>Sphingobacteriia</taxon>
        <taxon>Sphingobacteriales</taxon>
        <taxon>Sphingobacteriaceae</taxon>
        <taxon>Pedobacter</taxon>
    </lineage>
</organism>
<sequence>MKYFYNIIKADYLQRTRSYSFLITLVVTVYIAYLFVPLHTAKYTTLDVPGFKGAYNSAWAGYISGIMTTVMLSMYGFLLVNNSIKKDIETEVGLIIASTPISNFSYLFSKQLSNFLVLLTITGCTFLVSIIMFFVRGTDYPFVFSAFLYPYLIFAVPAMSLVASMAVVAEVFLDRKSILQFIVYFFIFGFTMASIKIQGADSLITLLDPFGLKVITNSITNAINSQFHTHINDTSFGFIFRGKQDFQVFVFEGVNWQLPFLLSRIVWIGISLALVYFSSFFFHRFDFKQSVSKKNNKPVQLTADLVSDEKEMISPVGISRALLPPLVFDYSIFPFVKTELLLMIRKGNQLLWLVNAGLWIAMFFVSLPIAHSYLLPVLLFLQVIRWSDLTTKEKTNRLHYFSYAAYRPLFRILPAQILSGIIVAMVMALPVIVRYAIISDLFAVVNIINGSVLIILLAVCLGIITEGKKLYEIIFFMLTYSAVNKLPITDYLGGAPHDNHLVYISVLPGLNIILVLVSFIVRNYQSRHI</sequence>
<proteinExistence type="predicted"/>
<dbReference type="RefSeq" id="WP_183884750.1">
    <property type="nucleotide sequence ID" value="NZ_JACHCE010000011.1"/>
</dbReference>
<keyword evidence="1" id="KW-0812">Transmembrane</keyword>
<feature type="transmembrane region" description="Helical" evidence="1">
    <location>
        <begin position="443"/>
        <end position="463"/>
    </location>
</feature>
<evidence type="ECO:0000313" key="3">
    <source>
        <dbReference type="Proteomes" id="UP000537204"/>
    </source>
</evidence>
<keyword evidence="1" id="KW-1133">Transmembrane helix</keyword>
<gene>
    <name evidence="2" type="ORF">HDE68_004877</name>
</gene>
<keyword evidence="1" id="KW-0472">Membrane</keyword>
<accession>A0A7W8ZRM6</accession>
<feature type="transmembrane region" description="Helical" evidence="1">
    <location>
        <begin position="181"/>
        <end position="199"/>
    </location>
</feature>
<reference evidence="2 3" key="1">
    <citation type="submission" date="2020-08" db="EMBL/GenBank/DDBJ databases">
        <title>Genomic Encyclopedia of Type Strains, Phase IV (KMG-V): Genome sequencing to study the core and pangenomes of soil and plant-associated prokaryotes.</title>
        <authorList>
            <person name="Whitman W."/>
        </authorList>
    </citation>
    <scope>NUCLEOTIDE SEQUENCE [LARGE SCALE GENOMIC DNA]</scope>
    <source>
        <strain evidence="2 3">S3M1</strain>
    </source>
</reference>
<comment type="caution">
    <text evidence="2">The sequence shown here is derived from an EMBL/GenBank/DDBJ whole genome shotgun (WGS) entry which is preliminary data.</text>
</comment>
<feature type="transmembrane region" description="Helical" evidence="1">
    <location>
        <begin position="265"/>
        <end position="285"/>
    </location>
</feature>
<evidence type="ECO:0000313" key="2">
    <source>
        <dbReference type="EMBL" id="MBB5638939.1"/>
    </source>
</evidence>
<feature type="transmembrane region" description="Helical" evidence="1">
    <location>
        <begin position="350"/>
        <end position="367"/>
    </location>
</feature>
<dbReference type="Proteomes" id="UP000537204">
    <property type="component" value="Unassembled WGS sequence"/>
</dbReference>